<accession>A0A0A1W5A0</accession>
<proteinExistence type="predicted"/>
<dbReference type="RefSeq" id="WP_157013581.1">
    <property type="nucleotide sequence ID" value="NZ_BBPI01000030.1"/>
</dbReference>
<dbReference type="AlphaFoldDB" id="A0A0A1W5A0"/>
<evidence type="ECO:0000313" key="2">
    <source>
        <dbReference type="Proteomes" id="UP000032305"/>
    </source>
</evidence>
<evidence type="ECO:0000313" key="1">
    <source>
        <dbReference type="EMBL" id="GAM00312.1"/>
    </source>
</evidence>
<reference evidence="1 2" key="1">
    <citation type="submission" date="2014-11" db="EMBL/GenBank/DDBJ databases">
        <title>Whole genome shotgun sequence of Sphingomonas parapaucimobilis NBRC 15100.</title>
        <authorList>
            <person name="Katano-Makiyama Y."/>
            <person name="Hosoyama A."/>
            <person name="Hashimoto M."/>
            <person name="Hosoyama Y."/>
            <person name="Noguchi M."/>
            <person name="Numata M."/>
            <person name="Tsuchikane K."/>
            <person name="Hirakata S."/>
            <person name="Uohara A."/>
            <person name="Shimodaira J."/>
            <person name="Ohji S."/>
            <person name="Ichikawa N."/>
            <person name="Kimura A."/>
            <person name="Yamazoe A."/>
            <person name="Fujita N."/>
        </authorList>
    </citation>
    <scope>NUCLEOTIDE SEQUENCE [LARGE SCALE GENOMIC DNA]</scope>
    <source>
        <strain evidence="1 2">NBRC 15100</strain>
    </source>
</reference>
<protein>
    <submittedName>
        <fullName evidence="1">Uncharacterized protein</fullName>
    </submittedName>
</protein>
<dbReference type="OrthoDB" id="7376105at2"/>
<dbReference type="eggNOG" id="ENOG50327HU">
    <property type="taxonomic scope" value="Bacteria"/>
</dbReference>
<dbReference type="EMBL" id="BBPI01000030">
    <property type="protein sequence ID" value="GAM00312.1"/>
    <property type="molecule type" value="Genomic_DNA"/>
</dbReference>
<gene>
    <name evidence="1" type="ORF">SP5_030_00090</name>
</gene>
<organism evidence="1 2">
    <name type="scientific">Sphingomonas parapaucimobilis NBRC 15100</name>
    <dbReference type="NCBI Taxonomy" id="1219049"/>
    <lineage>
        <taxon>Bacteria</taxon>
        <taxon>Pseudomonadati</taxon>
        <taxon>Pseudomonadota</taxon>
        <taxon>Alphaproteobacteria</taxon>
        <taxon>Sphingomonadales</taxon>
        <taxon>Sphingomonadaceae</taxon>
        <taxon>Sphingomonas</taxon>
    </lineage>
</organism>
<keyword evidence="2" id="KW-1185">Reference proteome</keyword>
<name>A0A0A1W5A0_9SPHN</name>
<comment type="caution">
    <text evidence="1">The sequence shown here is derived from an EMBL/GenBank/DDBJ whole genome shotgun (WGS) entry which is preliminary data.</text>
</comment>
<dbReference type="Proteomes" id="UP000032305">
    <property type="component" value="Unassembled WGS sequence"/>
</dbReference>
<sequence length="307" mass="33124">MAVVITTCTNRKRKPVADGLHASSLPKGNLRDVAGDWCARIGATEARYPATDLYGGRGFQEANVVAGRLGAPLLIVSAGLGLVRSETAVPSYACTVIAAANDSIAERLTDGSSLADWWRAISAGSPASCRVETAFDASDGLVLAALSDAYVDLIAAEVEALPASARQRLRLFTRAPLHRISDRLRPFVMPYDDRLDGPDSPVRGTRSDFAGRALRHFADYILTQPDDRDAAGHAAAVAAAIADWSLPERHERVRHDDPTLRTLIAEHWEALGGSTSKLLPFFRRELNIACEQGRFASLVREVRSARA</sequence>